<reference evidence="7" key="1">
    <citation type="submission" date="2021-10" db="EMBL/GenBank/DDBJ databases">
        <title>Roseicella aerolatum sp. nov., isolated from aerosols of e-waste dismantling site.</title>
        <authorList>
            <person name="Qin T."/>
        </authorList>
    </citation>
    <scope>NUCLEOTIDE SEQUENCE</scope>
    <source>
        <strain evidence="7">GB24</strain>
    </source>
</reference>
<comment type="caution">
    <text evidence="7">The sequence shown here is derived from an EMBL/GenBank/DDBJ whole genome shotgun (WGS) entry which is preliminary data.</text>
</comment>
<evidence type="ECO:0000313" key="8">
    <source>
        <dbReference type="Proteomes" id="UP001139311"/>
    </source>
</evidence>
<dbReference type="Pfam" id="PF01734">
    <property type="entry name" value="Patatin"/>
    <property type="match status" value="1"/>
</dbReference>
<sequence>MATERGGPGKPAGTRPNGAGHAAPTGDLRGEGPLPEALTPRPTAPDSQPQPLGQPAVAKPVQTKRINLALQGGGTHGAFTWGVLDRLLEDERLAFDGVSGTSAGAINAVIFVQGLAEGGREGARRALDKMWRDVAARLAVSPLRNTPIEKALWGYDLTYSVAYQTFDTLSRVFSPYQLNPFLAEFNPLRQVITDNLDEARLKRDPKAIRLFISATNVRTGKPRVFTRTEVNTDVVLASACLPNIFRAVEIDGEAYWDGGYLGNPAIWPLYYERGAPDILLVQINAIMRQELPTTPSDIMNRLNEISFNASLMAEMRAIDFVQRLLDSGRLEQPRYRRIFLHCVDDEDRMRQFKLSTKLNGDWEFLLTLRRYGWEAADRFLSEHFDTIGRESTLDIQRYL</sequence>
<feature type="short sequence motif" description="DGA/G" evidence="4">
    <location>
        <begin position="257"/>
        <end position="259"/>
    </location>
</feature>
<dbReference type="Proteomes" id="UP001139311">
    <property type="component" value="Unassembled WGS sequence"/>
</dbReference>
<feature type="active site" description="Proton acceptor" evidence="4">
    <location>
        <position position="257"/>
    </location>
</feature>
<dbReference type="GO" id="GO:0016042">
    <property type="term" value="P:lipid catabolic process"/>
    <property type="evidence" value="ECO:0007669"/>
    <property type="project" value="UniProtKB-UniRule"/>
</dbReference>
<proteinExistence type="predicted"/>
<dbReference type="GO" id="GO:0016787">
    <property type="term" value="F:hydrolase activity"/>
    <property type="evidence" value="ECO:0007669"/>
    <property type="project" value="UniProtKB-UniRule"/>
</dbReference>
<gene>
    <name evidence="7" type="ORF">LHA35_02950</name>
</gene>
<dbReference type="PANTHER" id="PTHR14226:SF78">
    <property type="entry name" value="SLR0060 PROTEIN"/>
    <property type="match status" value="1"/>
</dbReference>
<dbReference type="Gene3D" id="3.40.1090.10">
    <property type="entry name" value="Cytosolic phospholipase A2 catalytic domain"/>
    <property type="match status" value="2"/>
</dbReference>
<dbReference type="InterPro" id="IPR016035">
    <property type="entry name" value="Acyl_Trfase/lysoPLipase"/>
</dbReference>
<dbReference type="PANTHER" id="PTHR14226">
    <property type="entry name" value="NEUROPATHY TARGET ESTERASE/SWISS CHEESE D.MELANOGASTER"/>
    <property type="match status" value="1"/>
</dbReference>
<feature type="domain" description="PNPLA" evidence="6">
    <location>
        <begin position="68"/>
        <end position="270"/>
    </location>
</feature>
<protein>
    <submittedName>
        <fullName evidence="7">Patatin-like phospholipase family protein</fullName>
    </submittedName>
</protein>
<dbReference type="PROSITE" id="PS51635">
    <property type="entry name" value="PNPLA"/>
    <property type="match status" value="1"/>
</dbReference>
<dbReference type="InterPro" id="IPR050301">
    <property type="entry name" value="NTE"/>
</dbReference>
<evidence type="ECO:0000259" key="6">
    <source>
        <dbReference type="PROSITE" id="PS51635"/>
    </source>
</evidence>
<feature type="short sequence motif" description="GXSXG" evidence="4">
    <location>
        <begin position="100"/>
        <end position="104"/>
    </location>
</feature>
<accession>A0A9X1L8U1</accession>
<evidence type="ECO:0000256" key="4">
    <source>
        <dbReference type="PROSITE-ProRule" id="PRU01161"/>
    </source>
</evidence>
<evidence type="ECO:0000256" key="1">
    <source>
        <dbReference type="ARBA" id="ARBA00022801"/>
    </source>
</evidence>
<feature type="compositionally biased region" description="Gly residues" evidence="5">
    <location>
        <begin position="1"/>
        <end position="10"/>
    </location>
</feature>
<feature type="active site" description="Nucleophile" evidence="4">
    <location>
        <position position="102"/>
    </location>
</feature>
<name>A0A9X1L8U1_9PROT</name>
<dbReference type="EMBL" id="JAJAQI010000003">
    <property type="protein sequence ID" value="MCB4820690.1"/>
    <property type="molecule type" value="Genomic_DNA"/>
</dbReference>
<evidence type="ECO:0000256" key="5">
    <source>
        <dbReference type="SAM" id="MobiDB-lite"/>
    </source>
</evidence>
<keyword evidence="8" id="KW-1185">Reference proteome</keyword>
<evidence type="ECO:0000256" key="3">
    <source>
        <dbReference type="ARBA" id="ARBA00023098"/>
    </source>
</evidence>
<evidence type="ECO:0000313" key="7">
    <source>
        <dbReference type="EMBL" id="MCB4820690.1"/>
    </source>
</evidence>
<evidence type="ECO:0000256" key="2">
    <source>
        <dbReference type="ARBA" id="ARBA00022963"/>
    </source>
</evidence>
<dbReference type="InterPro" id="IPR002641">
    <property type="entry name" value="PNPLA_dom"/>
</dbReference>
<dbReference type="AlphaFoldDB" id="A0A9X1L8U1"/>
<keyword evidence="2 4" id="KW-0442">Lipid degradation</keyword>
<feature type="short sequence motif" description="GXGXXG" evidence="4">
    <location>
        <begin position="72"/>
        <end position="77"/>
    </location>
</feature>
<dbReference type="SUPFAM" id="SSF52151">
    <property type="entry name" value="FabD/lysophospholipase-like"/>
    <property type="match status" value="1"/>
</dbReference>
<keyword evidence="1 4" id="KW-0378">Hydrolase</keyword>
<dbReference type="RefSeq" id="WP_226604269.1">
    <property type="nucleotide sequence ID" value="NZ_JAJAQI010000003.1"/>
</dbReference>
<keyword evidence="3 4" id="KW-0443">Lipid metabolism</keyword>
<feature type="region of interest" description="Disordered" evidence="5">
    <location>
        <begin position="1"/>
        <end position="56"/>
    </location>
</feature>
<organism evidence="7 8">
    <name type="scientific">Roseicella aerolata</name>
    <dbReference type="NCBI Taxonomy" id="2883479"/>
    <lineage>
        <taxon>Bacteria</taxon>
        <taxon>Pseudomonadati</taxon>
        <taxon>Pseudomonadota</taxon>
        <taxon>Alphaproteobacteria</taxon>
        <taxon>Acetobacterales</taxon>
        <taxon>Roseomonadaceae</taxon>
        <taxon>Roseicella</taxon>
    </lineage>
</organism>